<dbReference type="Proteomes" id="UP001327560">
    <property type="component" value="Chromosome 8"/>
</dbReference>
<evidence type="ECO:0000313" key="2">
    <source>
        <dbReference type="Proteomes" id="UP001327560"/>
    </source>
</evidence>
<dbReference type="AlphaFoldDB" id="A0AAQ3L1F8"/>
<accession>A0AAQ3L1F8</accession>
<gene>
    <name evidence="1" type="ORF">Cni_G26123</name>
</gene>
<proteinExistence type="predicted"/>
<organism evidence="1 2">
    <name type="scientific">Canna indica</name>
    <name type="common">Indian-shot</name>
    <dbReference type="NCBI Taxonomy" id="4628"/>
    <lineage>
        <taxon>Eukaryota</taxon>
        <taxon>Viridiplantae</taxon>
        <taxon>Streptophyta</taxon>
        <taxon>Embryophyta</taxon>
        <taxon>Tracheophyta</taxon>
        <taxon>Spermatophyta</taxon>
        <taxon>Magnoliopsida</taxon>
        <taxon>Liliopsida</taxon>
        <taxon>Zingiberales</taxon>
        <taxon>Cannaceae</taxon>
        <taxon>Canna</taxon>
    </lineage>
</organism>
<sequence length="95" mass="10078">MFALRGVDDRQIGAAAATRGGNNNLVGAMFWVALLGLVPPSGDHRSMEQERATNPPPEVPLPTVLPLAQALGKGEALAFSSMCHRYKVHNGDISL</sequence>
<keyword evidence="2" id="KW-1185">Reference proteome</keyword>
<name>A0AAQ3L1F8_9LILI</name>
<protein>
    <submittedName>
        <fullName evidence="1">Uncharacterized protein</fullName>
    </submittedName>
</protein>
<reference evidence="1 2" key="1">
    <citation type="submission" date="2023-10" db="EMBL/GenBank/DDBJ databases">
        <title>Chromosome-scale genome assembly provides insights into flower coloration mechanisms of Canna indica.</title>
        <authorList>
            <person name="Li C."/>
        </authorList>
    </citation>
    <scope>NUCLEOTIDE SEQUENCE [LARGE SCALE GENOMIC DNA]</scope>
    <source>
        <tissue evidence="1">Flower</tissue>
    </source>
</reference>
<evidence type="ECO:0000313" key="1">
    <source>
        <dbReference type="EMBL" id="WOL17332.1"/>
    </source>
</evidence>
<dbReference type="EMBL" id="CP136897">
    <property type="protein sequence ID" value="WOL17332.1"/>
    <property type="molecule type" value="Genomic_DNA"/>
</dbReference>